<name>A0A1I0K0I1_9BACT</name>
<dbReference type="AlphaFoldDB" id="A0A1I0K0I1"/>
<organism evidence="4 5">
    <name type="scientific">Draconibacterium orientale</name>
    <dbReference type="NCBI Taxonomy" id="1168034"/>
    <lineage>
        <taxon>Bacteria</taxon>
        <taxon>Pseudomonadati</taxon>
        <taxon>Bacteroidota</taxon>
        <taxon>Bacteroidia</taxon>
        <taxon>Marinilabiliales</taxon>
        <taxon>Prolixibacteraceae</taxon>
        <taxon>Draconibacterium</taxon>
    </lineage>
</organism>
<evidence type="ECO:0000313" key="5">
    <source>
        <dbReference type="Proteomes" id="UP000181981"/>
    </source>
</evidence>
<evidence type="ECO:0000313" key="4">
    <source>
        <dbReference type="EMBL" id="SEU16990.1"/>
    </source>
</evidence>
<comment type="function">
    <text evidence="1">May be involved in the biogenesis of curli organelles.</text>
</comment>
<gene>
    <name evidence="4" type="ORF">SAMN05444285_1743</name>
</gene>
<keyword evidence="3" id="KW-0732">Signal</keyword>
<protein>
    <recommendedName>
        <fullName evidence="2">Curli production assembly/transport component CsgE</fullName>
    </recommendedName>
</protein>
<dbReference type="InterPro" id="IPR018900">
    <property type="entry name" value="Curli_CsgE"/>
</dbReference>
<accession>A0A1I0K0I1</accession>
<evidence type="ECO:0000256" key="2">
    <source>
        <dbReference type="ARBA" id="ARBA00014024"/>
    </source>
</evidence>
<proteinExistence type="predicted"/>
<dbReference type="EMBL" id="FOHT01000074">
    <property type="protein sequence ID" value="SEU16990.1"/>
    <property type="molecule type" value="Genomic_DNA"/>
</dbReference>
<sequence>MAGVVFCTAQNDTTIIKNKQMKQAPEELQKLLNDIQQEETQKVSRDAEIEIDGLLIDETKTKNGRDFYDYFFRDWVPPQNAKNYSIFITEKPYRLTTTMIEIRINETLVFQSFLQPRSDIVEILSQQAVARTALYLQNYEEIVKQLEGADQSGSGIF</sequence>
<reference evidence="4 5" key="1">
    <citation type="submission" date="2016-10" db="EMBL/GenBank/DDBJ databases">
        <authorList>
            <person name="de Groot N.N."/>
        </authorList>
    </citation>
    <scope>NUCLEOTIDE SEQUENCE [LARGE SCALE GENOMIC DNA]</scope>
    <source>
        <strain evidence="4 5">DSM 25947</strain>
    </source>
</reference>
<evidence type="ECO:0000256" key="3">
    <source>
        <dbReference type="ARBA" id="ARBA00022729"/>
    </source>
</evidence>
<dbReference type="Proteomes" id="UP000181981">
    <property type="component" value="Unassembled WGS sequence"/>
</dbReference>
<evidence type="ECO:0000256" key="1">
    <source>
        <dbReference type="ARBA" id="ARBA00003989"/>
    </source>
</evidence>
<dbReference type="Pfam" id="PF10627">
    <property type="entry name" value="CsgE"/>
    <property type="match status" value="1"/>
</dbReference>